<evidence type="ECO:0000256" key="1">
    <source>
        <dbReference type="SAM" id="SignalP"/>
    </source>
</evidence>
<dbReference type="EMBL" id="JAFJYH010000045">
    <property type="protein sequence ID" value="KAG4422681.1"/>
    <property type="molecule type" value="Genomic_DNA"/>
</dbReference>
<proteinExistence type="predicted"/>
<gene>
    <name evidence="2" type="ORF">IFR04_004159</name>
</gene>
<protein>
    <recommendedName>
        <fullName evidence="4">Lysine-specific metallo-endopeptidase domain-containing protein</fullName>
    </recommendedName>
</protein>
<keyword evidence="3" id="KW-1185">Reference proteome</keyword>
<feature type="chain" id="PRO_5034458076" description="Lysine-specific metallo-endopeptidase domain-containing protein" evidence="1">
    <location>
        <begin position="27"/>
        <end position="360"/>
    </location>
</feature>
<organism evidence="2 3">
    <name type="scientific">Cadophora malorum</name>
    <dbReference type="NCBI Taxonomy" id="108018"/>
    <lineage>
        <taxon>Eukaryota</taxon>
        <taxon>Fungi</taxon>
        <taxon>Dikarya</taxon>
        <taxon>Ascomycota</taxon>
        <taxon>Pezizomycotina</taxon>
        <taxon>Leotiomycetes</taxon>
        <taxon>Helotiales</taxon>
        <taxon>Ploettnerulaceae</taxon>
        <taxon>Cadophora</taxon>
    </lineage>
</organism>
<evidence type="ECO:0000313" key="3">
    <source>
        <dbReference type="Proteomes" id="UP000664132"/>
    </source>
</evidence>
<comment type="caution">
    <text evidence="2">The sequence shown here is derived from an EMBL/GenBank/DDBJ whole genome shotgun (WGS) entry which is preliminary data.</text>
</comment>
<name>A0A8H7WD62_9HELO</name>
<dbReference type="InterPro" id="IPR024079">
    <property type="entry name" value="MetalloPept_cat_dom_sf"/>
</dbReference>
<dbReference type="Proteomes" id="UP000664132">
    <property type="component" value="Unassembled WGS sequence"/>
</dbReference>
<evidence type="ECO:0000313" key="2">
    <source>
        <dbReference type="EMBL" id="KAG4422681.1"/>
    </source>
</evidence>
<keyword evidence="1" id="KW-0732">Signal</keyword>
<feature type="signal peptide" evidence="1">
    <location>
        <begin position="1"/>
        <end position="26"/>
    </location>
</feature>
<dbReference type="OrthoDB" id="3532187at2759"/>
<sequence length="360" mass="40439">MHHPNFSSSLFRIIILILAISSIIDAQTTPAAAGPSDLPRPIDTAFDVQPASVLGGCSSAQKNDLSVAFDEMMQMKNIISVATGDMSNNAEMPATGWMFNYLFAIPSTEENMDYGDDRDNLQIDNLLKIWHLMDLIGQHSSGLIFQDAQGTPRKTRIYCGHEWIKQSEYVIDPATNSEVLPRRRMIGGEHWYDKVTRISMPKQTRPQLFEPRKSICGARNLAVTHTHFNTITFCPRMWERDMRASLTMWDPPHQLAVLDSYQSFSMTFLHEYTHLVGRSYLGPNVPDVRSVDRGQESVGYHACYELAMEGGAQLALENADSYAVLGVALFLSNCDWRDGSCQSAAYWEDMRTRASLGPSQ</sequence>
<reference evidence="2" key="1">
    <citation type="submission" date="2021-02" db="EMBL/GenBank/DDBJ databases">
        <title>Genome sequence Cadophora malorum strain M34.</title>
        <authorList>
            <person name="Stefanovic E."/>
            <person name="Vu D."/>
            <person name="Scully C."/>
            <person name="Dijksterhuis J."/>
            <person name="Roader J."/>
            <person name="Houbraken J."/>
        </authorList>
    </citation>
    <scope>NUCLEOTIDE SEQUENCE</scope>
    <source>
        <strain evidence="2">M34</strain>
    </source>
</reference>
<evidence type="ECO:0008006" key="4">
    <source>
        <dbReference type="Google" id="ProtNLM"/>
    </source>
</evidence>
<dbReference type="SUPFAM" id="SSF55486">
    <property type="entry name" value="Metalloproteases ('zincins'), catalytic domain"/>
    <property type="match status" value="1"/>
</dbReference>
<dbReference type="Gene3D" id="3.40.390.10">
    <property type="entry name" value="Collagenase (Catalytic Domain)"/>
    <property type="match status" value="1"/>
</dbReference>
<dbReference type="AlphaFoldDB" id="A0A8H7WD62"/>
<accession>A0A8H7WD62</accession>
<dbReference type="GO" id="GO:0008237">
    <property type="term" value="F:metallopeptidase activity"/>
    <property type="evidence" value="ECO:0007669"/>
    <property type="project" value="InterPro"/>
</dbReference>